<feature type="domain" description="HTH myb-type" evidence="7">
    <location>
        <begin position="73"/>
        <end position="128"/>
    </location>
</feature>
<evidence type="ECO:0000256" key="5">
    <source>
        <dbReference type="SAM" id="MobiDB-lite"/>
    </source>
</evidence>
<feature type="domain" description="HTH myb-type" evidence="7">
    <location>
        <begin position="131"/>
        <end position="179"/>
    </location>
</feature>
<comment type="caution">
    <text evidence="8">The sequence shown here is derived from an EMBL/GenBank/DDBJ whole genome shotgun (WGS) entry which is preliminary data.</text>
</comment>
<dbReference type="Gene3D" id="1.10.10.60">
    <property type="entry name" value="Homeodomain-like"/>
    <property type="match status" value="2"/>
</dbReference>
<keyword evidence="3" id="KW-0804">Transcription</keyword>
<dbReference type="PROSITE" id="PS51294">
    <property type="entry name" value="HTH_MYB"/>
    <property type="match status" value="2"/>
</dbReference>
<protein>
    <recommendedName>
        <fullName evidence="10">Myb-like DNA-binding domain containing protein</fullName>
    </recommendedName>
</protein>
<dbReference type="PROSITE" id="PS50090">
    <property type="entry name" value="MYB_LIKE"/>
    <property type="match status" value="2"/>
</dbReference>
<dbReference type="InterPro" id="IPR009057">
    <property type="entry name" value="Homeodomain-like_sf"/>
</dbReference>
<dbReference type="EMBL" id="JAPFFF010000030">
    <property type="protein sequence ID" value="KAK8845833.1"/>
    <property type="molecule type" value="Genomic_DNA"/>
</dbReference>
<accession>A0ABR2HFF9</accession>
<gene>
    <name evidence="8" type="ORF">M9Y10_020756</name>
</gene>
<feature type="compositionally biased region" description="Polar residues" evidence="5">
    <location>
        <begin position="195"/>
        <end position="215"/>
    </location>
</feature>
<sequence>MENLGNALVNVAVHQLNHPGIQDNHDNTSNCITFNVPLQLEITINPFGSINNVHTINCQASIDANITIPSIKKKKRPRQFFSLDEDKKLQELVGRLGAKSWLEISSFMEGRTAKQCRDRYINYLVPGVFQGEWTKEEDELLKQLFQEKGPKWSVIKNHFPNRSANSIKNRWSSFIHRKNNNEKDFLNATKEKNDNQNPKSVENDEPNANKSDSTKEININNKSDEKEQIIFSSDQVSNHNLDVLDFFSDDEYI</sequence>
<dbReference type="Pfam" id="PF00249">
    <property type="entry name" value="Myb_DNA-binding"/>
    <property type="match status" value="2"/>
</dbReference>
<proteinExistence type="predicted"/>
<evidence type="ECO:0000256" key="2">
    <source>
        <dbReference type="ARBA" id="ARBA00023125"/>
    </source>
</evidence>
<dbReference type="PANTHER" id="PTHR46621">
    <property type="entry name" value="SNRNA-ACTIVATING PROTEIN COMPLEX SUBUNIT 4"/>
    <property type="match status" value="1"/>
</dbReference>
<evidence type="ECO:0000259" key="6">
    <source>
        <dbReference type="PROSITE" id="PS50090"/>
    </source>
</evidence>
<dbReference type="InterPro" id="IPR001005">
    <property type="entry name" value="SANT/Myb"/>
</dbReference>
<dbReference type="CDD" id="cd00167">
    <property type="entry name" value="SANT"/>
    <property type="match status" value="2"/>
</dbReference>
<keyword evidence="2" id="KW-0238">DNA-binding</keyword>
<feature type="domain" description="Myb-like" evidence="6">
    <location>
        <begin position="73"/>
        <end position="124"/>
    </location>
</feature>
<evidence type="ECO:0000256" key="4">
    <source>
        <dbReference type="ARBA" id="ARBA00023242"/>
    </source>
</evidence>
<dbReference type="SUPFAM" id="SSF46689">
    <property type="entry name" value="Homeodomain-like"/>
    <property type="match status" value="1"/>
</dbReference>
<organism evidence="8 9">
    <name type="scientific">Tritrichomonas musculus</name>
    <dbReference type="NCBI Taxonomy" id="1915356"/>
    <lineage>
        <taxon>Eukaryota</taxon>
        <taxon>Metamonada</taxon>
        <taxon>Parabasalia</taxon>
        <taxon>Tritrichomonadida</taxon>
        <taxon>Tritrichomonadidae</taxon>
        <taxon>Tritrichomonas</taxon>
    </lineage>
</organism>
<keyword evidence="4" id="KW-0539">Nucleus</keyword>
<reference evidence="8 9" key="1">
    <citation type="submission" date="2024-04" db="EMBL/GenBank/DDBJ databases">
        <title>Tritrichomonas musculus Genome.</title>
        <authorList>
            <person name="Alves-Ferreira E."/>
            <person name="Grigg M."/>
            <person name="Lorenzi H."/>
            <person name="Galac M."/>
        </authorList>
    </citation>
    <scope>NUCLEOTIDE SEQUENCE [LARGE SCALE GENOMIC DNA]</scope>
    <source>
        <strain evidence="8 9">EAF2021</strain>
    </source>
</reference>
<dbReference type="InterPro" id="IPR017930">
    <property type="entry name" value="Myb_dom"/>
</dbReference>
<keyword evidence="9" id="KW-1185">Reference proteome</keyword>
<feature type="region of interest" description="Disordered" evidence="5">
    <location>
        <begin position="190"/>
        <end position="215"/>
    </location>
</feature>
<name>A0ABR2HFF9_9EUKA</name>
<evidence type="ECO:0008006" key="10">
    <source>
        <dbReference type="Google" id="ProtNLM"/>
    </source>
</evidence>
<keyword evidence="1" id="KW-0805">Transcription regulation</keyword>
<evidence type="ECO:0000256" key="1">
    <source>
        <dbReference type="ARBA" id="ARBA00023015"/>
    </source>
</evidence>
<feature type="domain" description="Myb-like" evidence="6">
    <location>
        <begin position="125"/>
        <end position="175"/>
    </location>
</feature>
<evidence type="ECO:0000313" key="9">
    <source>
        <dbReference type="Proteomes" id="UP001470230"/>
    </source>
</evidence>
<dbReference type="Proteomes" id="UP001470230">
    <property type="component" value="Unassembled WGS sequence"/>
</dbReference>
<dbReference type="InterPro" id="IPR051575">
    <property type="entry name" value="Myb-like_DNA-bd"/>
</dbReference>
<evidence type="ECO:0000259" key="7">
    <source>
        <dbReference type="PROSITE" id="PS51294"/>
    </source>
</evidence>
<dbReference type="SMART" id="SM00717">
    <property type="entry name" value="SANT"/>
    <property type="match status" value="2"/>
</dbReference>
<evidence type="ECO:0000313" key="8">
    <source>
        <dbReference type="EMBL" id="KAK8845833.1"/>
    </source>
</evidence>
<dbReference type="PANTHER" id="PTHR46621:SF1">
    <property type="entry name" value="SNRNA-ACTIVATING PROTEIN COMPLEX SUBUNIT 4"/>
    <property type="match status" value="1"/>
</dbReference>
<evidence type="ECO:0000256" key="3">
    <source>
        <dbReference type="ARBA" id="ARBA00023163"/>
    </source>
</evidence>